<evidence type="ECO:0000259" key="2">
    <source>
        <dbReference type="SMART" id="SM00960"/>
    </source>
</evidence>
<organism evidence="3 4">
    <name type="scientific">Beauveria bassiana</name>
    <name type="common">White muscardine disease fungus</name>
    <name type="synonym">Tritirachium shiotae</name>
    <dbReference type="NCBI Taxonomy" id="176275"/>
    <lineage>
        <taxon>Eukaryota</taxon>
        <taxon>Fungi</taxon>
        <taxon>Dikarya</taxon>
        <taxon>Ascomycota</taxon>
        <taxon>Pezizomycotina</taxon>
        <taxon>Sordariomycetes</taxon>
        <taxon>Hypocreomycetidae</taxon>
        <taxon>Hypocreales</taxon>
        <taxon>Cordycipitaceae</taxon>
        <taxon>Beauveria</taxon>
    </lineage>
</organism>
<sequence>MADVTNGNSAILDEKLSRLSKKPGVKASIVIDRASGSILKTSGDVSVLGTTLSRTASTAASFSNEPAAAEESTSKGIDDFAAMIWKFVNNSGAMVEEMDKDDELRLLRLRTRKHEIVIVLDPRYLLTVIHDTPSS</sequence>
<evidence type="ECO:0000313" key="3">
    <source>
        <dbReference type="EMBL" id="PMB63360.1"/>
    </source>
</evidence>
<dbReference type="OMA" id="DFAAMIW"/>
<evidence type="ECO:0000313" key="4">
    <source>
        <dbReference type="Proteomes" id="UP000235728"/>
    </source>
</evidence>
<evidence type="ECO:0000256" key="1">
    <source>
        <dbReference type="ARBA" id="ARBA00007191"/>
    </source>
</evidence>
<reference evidence="3 4" key="1">
    <citation type="journal article" date="2016" name="Appl. Microbiol. Biotechnol.">
        <title>Characterization of T-DNA insertion mutants with decreased virulence in the entomopathogenic fungus Beauveria bassiana JEF-007.</title>
        <authorList>
            <person name="Kim S."/>
            <person name="Lee S.J."/>
            <person name="Nai Y.S."/>
            <person name="Yu J.S."/>
            <person name="Lee M.R."/>
            <person name="Yang Y.T."/>
            <person name="Kim J.S."/>
        </authorList>
    </citation>
    <scope>NUCLEOTIDE SEQUENCE [LARGE SCALE GENOMIC DNA]</scope>
    <source>
        <strain evidence="3 4">JEF-007</strain>
    </source>
</reference>
<feature type="domain" description="Roadblock/LAMTOR2" evidence="2">
    <location>
        <begin position="12"/>
        <end position="130"/>
    </location>
</feature>
<dbReference type="Gene3D" id="3.30.450.30">
    <property type="entry name" value="Dynein light chain 2a, cytoplasmic"/>
    <property type="match status" value="1"/>
</dbReference>
<dbReference type="Proteomes" id="UP000235728">
    <property type="component" value="Unassembled WGS sequence"/>
</dbReference>
<dbReference type="SMART" id="SM00960">
    <property type="entry name" value="Robl_LC7"/>
    <property type="match status" value="1"/>
</dbReference>
<comment type="similarity">
    <text evidence="1">Belongs to the GAMAD family.</text>
</comment>
<dbReference type="AlphaFoldDB" id="A0A2N6N7W8"/>
<gene>
    <name evidence="3" type="ORF">BM221_010797</name>
</gene>
<protein>
    <recommendedName>
        <fullName evidence="2">Roadblock/LAMTOR2 domain-containing protein</fullName>
    </recommendedName>
</protein>
<dbReference type="EMBL" id="MRVG01000025">
    <property type="protein sequence ID" value="PMB63360.1"/>
    <property type="molecule type" value="Genomic_DNA"/>
</dbReference>
<comment type="caution">
    <text evidence="3">The sequence shown here is derived from an EMBL/GenBank/DDBJ whole genome shotgun (WGS) entry which is preliminary data.</text>
</comment>
<proteinExistence type="inferred from homology"/>
<accession>A0A2N6N7W8</accession>
<dbReference type="SUPFAM" id="SSF103196">
    <property type="entry name" value="Roadblock/LC7 domain"/>
    <property type="match status" value="1"/>
</dbReference>
<name>A0A2N6N7W8_BEABA</name>
<dbReference type="PANTHER" id="PTHR10779">
    <property type="entry name" value="DYNEIN LIGHT CHAIN ROADBLOCK"/>
    <property type="match status" value="1"/>
</dbReference>
<dbReference type="InterPro" id="IPR004942">
    <property type="entry name" value="Roadblock/LAMTOR2_dom"/>
</dbReference>